<evidence type="ECO:0000313" key="2">
    <source>
        <dbReference type="EMBL" id="EMR03248.1"/>
    </source>
</evidence>
<sequence length="175" mass="20239">MINPFRKSYSDQESALFSFLNGVKLFERLTYDELALFTPYMFLRTYTQDEAVFFRNDPSQALYVIRSGAISLNIDLGDKFEVLTLLERGHAFGDNALLENTRRIYTSLVVSERAEIYVIPQINILDIFENHPNIKAEMLNSLAELYNGYTVNLFNAYRSTFGFFDLGQAYLHPTK</sequence>
<keyword evidence="3" id="KW-1185">Reference proteome</keyword>
<dbReference type="SUPFAM" id="SSF51206">
    <property type="entry name" value="cAMP-binding domain-like"/>
    <property type="match status" value="1"/>
</dbReference>
<evidence type="ECO:0000259" key="1">
    <source>
        <dbReference type="PROSITE" id="PS50042"/>
    </source>
</evidence>
<dbReference type="InterPro" id="IPR014710">
    <property type="entry name" value="RmlC-like_jellyroll"/>
</dbReference>
<dbReference type="PANTHER" id="PTHR23011">
    <property type="entry name" value="CYCLIC NUCLEOTIDE-BINDING DOMAIN CONTAINING PROTEIN"/>
    <property type="match status" value="1"/>
</dbReference>
<accession>M7N3I9</accession>
<dbReference type="AlphaFoldDB" id="M7N3I9"/>
<name>M7N3I9_9BACT</name>
<dbReference type="STRING" id="1279009.ADICEAN_01641"/>
<dbReference type="InterPro" id="IPR000595">
    <property type="entry name" value="cNMP-bd_dom"/>
</dbReference>
<dbReference type="Pfam" id="PF00027">
    <property type="entry name" value="cNMP_binding"/>
    <property type="match status" value="1"/>
</dbReference>
<dbReference type="eggNOG" id="COG0664">
    <property type="taxonomic scope" value="Bacteria"/>
</dbReference>
<dbReference type="SMART" id="SM00100">
    <property type="entry name" value="cNMP"/>
    <property type="match status" value="1"/>
</dbReference>
<feature type="domain" description="Cyclic nucleotide-binding" evidence="1">
    <location>
        <begin position="25"/>
        <end position="145"/>
    </location>
</feature>
<evidence type="ECO:0000313" key="3">
    <source>
        <dbReference type="Proteomes" id="UP000011910"/>
    </source>
</evidence>
<gene>
    <name evidence="2" type="ORF">ADICEAN_01641</name>
</gene>
<proteinExistence type="predicted"/>
<dbReference type="InterPro" id="IPR018490">
    <property type="entry name" value="cNMP-bd_dom_sf"/>
</dbReference>
<dbReference type="EMBL" id="AODQ01000031">
    <property type="protein sequence ID" value="EMR03248.1"/>
    <property type="molecule type" value="Genomic_DNA"/>
</dbReference>
<dbReference type="PANTHER" id="PTHR23011:SF28">
    <property type="entry name" value="CYCLIC NUCLEOTIDE-BINDING DOMAIN CONTAINING PROTEIN"/>
    <property type="match status" value="1"/>
</dbReference>
<reference evidence="2 3" key="1">
    <citation type="journal article" date="2013" name="Genome Announc.">
        <title>Draft Genome Sequence of Cesiribacter andamanensis Strain AMV16T, Isolated from a Soil Sample from a Mud Volcano in the Andaman Islands, India.</title>
        <authorList>
            <person name="Shivaji S."/>
            <person name="Ara S."/>
            <person name="Begum Z."/>
            <person name="Srinivas T.N."/>
            <person name="Singh A."/>
            <person name="Kumar Pinnaka A."/>
        </authorList>
    </citation>
    <scope>NUCLEOTIDE SEQUENCE [LARGE SCALE GENOMIC DNA]</scope>
    <source>
        <strain evidence="2 3">AMV16</strain>
    </source>
</reference>
<organism evidence="2 3">
    <name type="scientific">Cesiribacter andamanensis AMV16</name>
    <dbReference type="NCBI Taxonomy" id="1279009"/>
    <lineage>
        <taxon>Bacteria</taxon>
        <taxon>Pseudomonadati</taxon>
        <taxon>Bacteroidota</taxon>
        <taxon>Cytophagia</taxon>
        <taxon>Cytophagales</taxon>
        <taxon>Cesiribacteraceae</taxon>
        <taxon>Cesiribacter</taxon>
    </lineage>
</organism>
<dbReference type="Proteomes" id="UP000011910">
    <property type="component" value="Unassembled WGS sequence"/>
</dbReference>
<dbReference type="RefSeq" id="WP_009195038.1">
    <property type="nucleotide sequence ID" value="NZ_AODQ01000031.1"/>
</dbReference>
<dbReference type="CDD" id="cd00038">
    <property type="entry name" value="CAP_ED"/>
    <property type="match status" value="1"/>
</dbReference>
<comment type="caution">
    <text evidence="2">The sequence shown here is derived from an EMBL/GenBank/DDBJ whole genome shotgun (WGS) entry which is preliminary data.</text>
</comment>
<protein>
    <submittedName>
        <fullName evidence="2">Putative signal-transduction protein containing cAMP-binding and CBS domains</fullName>
    </submittedName>
</protein>
<dbReference type="PROSITE" id="PS50042">
    <property type="entry name" value="CNMP_BINDING_3"/>
    <property type="match status" value="1"/>
</dbReference>
<dbReference type="OrthoDB" id="1523752at2"/>
<dbReference type="Gene3D" id="2.60.120.10">
    <property type="entry name" value="Jelly Rolls"/>
    <property type="match status" value="1"/>
</dbReference>